<dbReference type="InterPro" id="IPR011182">
    <property type="entry name" value="L-Asp_DH"/>
</dbReference>
<evidence type="ECO:0000259" key="8">
    <source>
        <dbReference type="Pfam" id="PF03447"/>
    </source>
</evidence>
<dbReference type="PANTHER" id="PTHR31873">
    <property type="entry name" value="L-ASPARTATE DEHYDROGENASE-RELATED"/>
    <property type="match status" value="1"/>
</dbReference>
<dbReference type="EC" id="1.4.1.21" evidence="6"/>
<feature type="domain" description="Aspartate/homoserine dehydrogenase NAD-binding" evidence="8">
    <location>
        <begin position="8"/>
        <end position="123"/>
    </location>
</feature>
<dbReference type="Gene3D" id="3.30.360.10">
    <property type="entry name" value="Dihydrodipicolinate Reductase, domain 2"/>
    <property type="match status" value="1"/>
</dbReference>
<comment type="catalytic activity">
    <reaction evidence="6">
        <text>L-aspartate + NADP(+) + H2O = oxaloacetate + NH4(+) + NADPH + H(+)</text>
        <dbReference type="Rhea" id="RHEA:11784"/>
        <dbReference type="ChEBI" id="CHEBI:15377"/>
        <dbReference type="ChEBI" id="CHEBI:15378"/>
        <dbReference type="ChEBI" id="CHEBI:16452"/>
        <dbReference type="ChEBI" id="CHEBI:28938"/>
        <dbReference type="ChEBI" id="CHEBI:29991"/>
        <dbReference type="ChEBI" id="CHEBI:57783"/>
        <dbReference type="ChEBI" id="CHEBI:58349"/>
        <dbReference type="EC" id="1.4.1.21"/>
    </reaction>
</comment>
<dbReference type="EMBL" id="SNYS01000011">
    <property type="protein sequence ID" value="TDQ67569.1"/>
    <property type="molecule type" value="Genomic_DNA"/>
</dbReference>
<evidence type="ECO:0000256" key="4">
    <source>
        <dbReference type="ARBA" id="ARBA00023002"/>
    </source>
</evidence>
<dbReference type="Gene3D" id="3.40.50.720">
    <property type="entry name" value="NAD(P)-binding Rossmann-like Domain"/>
    <property type="match status" value="1"/>
</dbReference>
<gene>
    <name evidence="6" type="primary">nadX</name>
    <name evidence="9" type="ORF">C7391_1540</name>
</gene>
<evidence type="ECO:0000256" key="1">
    <source>
        <dbReference type="ARBA" id="ARBA00008331"/>
    </source>
</evidence>
<comment type="caution">
    <text evidence="9">The sequence shown here is derived from an EMBL/GenBank/DDBJ whole genome shotgun (WGS) entry which is preliminary data.</text>
</comment>
<reference evidence="9 10" key="1">
    <citation type="submission" date="2019-03" db="EMBL/GenBank/DDBJ databases">
        <title>Genomic Encyclopedia of Type Strains, Phase IV (KMG-IV): sequencing the most valuable type-strain genomes for metagenomic binning, comparative biology and taxonomic classification.</title>
        <authorList>
            <person name="Goeker M."/>
        </authorList>
    </citation>
    <scope>NUCLEOTIDE SEQUENCE [LARGE SCALE GENOMIC DNA]</scope>
    <source>
        <strain evidence="9 10">DSM 13328</strain>
    </source>
</reference>
<dbReference type="RefSeq" id="WP_133517981.1">
    <property type="nucleotide sequence ID" value="NZ_JAHDUW010000007.1"/>
</dbReference>
<dbReference type="Pfam" id="PF01958">
    <property type="entry name" value="Asp_DH_C"/>
    <property type="match status" value="1"/>
</dbReference>
<evidence type="ECO:0000256" key="5">
    <source>
        <dbReference type="ARBA" id="ARBA00023027"/>
    </source>
</evidence>
<protein>
    <recommendedName>
        <fullName evidence="6">L-aspartate dehydrogenase</fullName>
        <ecNumber evidence="6">1.4.1.21</ecNumber>
    </recommendedName>
</protein>
<comment type="pathway">
    <text evidence="6">Cofactor biosynthesis; NAD(+) biosynthesis; iminoaspartate from L-aspartate (dehydrogenase route): step 1/1.</text>
</comment>
<name>A0A484F4L2_9EURY</name>
<comment type="function">
    <text evidence="6">Specifically catalyzes the NAD or NADP-dependent dehydrogenation of L-aspartate to iminoaspartate.</text>
</comment>
<comment type="similarity">
    <text evidence="1 6">Belongs to the L-aspartate dehydrogenase family.</text>
</comment>
<dbReference type="GO" id="GO:0016639">
    <property type="term" value="F:oxidoreductase activity, acting on the CH-NH2 group of donors, NAD or NADP as acceptor"/>
    <property type="evidence" value="ECO:0007669"/>
    <property type="project" value="UniProtKB-UniRule"/>
</dbReference>
<dbReference type="SUPFAM" id="SSF55347">
    <property type="entry name" value="Glyceraldehyde-3-phosphate dehydrogenase-like, C-terminal domain"/>
    <property type="match status" value="1"/>
</dbReference>
<dbReference type="HAMAP" id="MF_01265">
    <property type="entry name" value="NadX"/>
    <property type="match status" value="1"/>
</dbReference>
<dbReference type="NCBIfam" id="NF009828">
    <property type="entry name" value="PRK13303.1-3"/>
    <property type="match status" value="1"/>
</dbReference>
<organism evidence="9 10">
    <name type="scientific">Methanimicrococcus blatticola</name>
    <dbReference type="NCBI Taxonomy" id="91560"/>
    <lineage>
        <taxon>Archaea</taxon>
        <taxon>Methanobacteriati</taxon>
        <taxon>Methanobacteriota</taxon>
        <taxon>Stenosarchaea group</taxon>
        <taxon>Methanomicrobia</taxon>
        <taxon>Methanosarcinales</taxon>
        <taxon>Methanosarcinaceae</taxon>
        <taxon>Methanimicrococcus</taxon>
    </lineage>
</organism>
<dbReference type="NCBIfam" id="NF009829">
    <property type="entry name" value="PRK13303.1-4"/>
    <property type="match status" value="1"/>
</dbReference>
<evidence type="ECO:0000313" key="10">
    <source>
        <dbReference type="Proteomes" id="UP000294855"/>
    </source>
</evidence>
<proteinExistence type="inferred from homology"/>
<evidence type="ECO:0000256" key="3">
    <source>
        <dbReference type="ARBA" id="ARBA00022857"/>
    </source>
</evidence>
<sequence length="273" mass="28719">MIKIGVIGCGFIGTQICLAVDSGAIPAEIFGIFDFSDEKADAVLKLFKNLNGTPQKYTPEEMIESCDLIIECASQEAVLKYALPAAENGVDLMVLSVGAFQDPDFYRKVRETAAASGSKVYIPSGAIAGTDGLKSAAIAGLTSVSVTTRKPVSGLAGSPYLIENGIDLSGLKEPKLVFEGAAAEAVVGFPKNVNVCATISLCGLGFEKTNVRIIADPTISENIHELEVYGDFGHMKMTIENKPSPQNPKTSYLAALSAVSALKRITDPIQVGI</sequence>
<dbReference type="Pfam" id="PF03447">
    <property type="entry name" value="NAD_binding_3"/>
    <property type="match status" value="1"/>
</dbReference>
<dbReference type="SUPFAM" id="SSF51735">
    <property type="entry name" value="NAD(P)-binding Rossmann-fold domains"/>
    <property type="match status" value="1"/>
</dbReference>
<dbReference type="InterPro" id="IPR036291">
    <property type="entry name" value="NAD(P)-bd_dom_sf"/>
</dbReference>
<comment type="catalytic activity">
    <reaction evidence="6">
        <text>L-aspartate + NAD(+) + H2O = oxaloacetate + NH4(+) + NADH + H(+)</text>
        <dbReference type="Rhea" id="RHEA:11788"/>
        <dbReference type="ChEBI" id="CHEBI:15377"/>
        <dbReference type="ChEBI" id="CHEBI:15378"/>
        <dbReference type="ChEBI" id="CHEBI:16452"/>
        <dbReference type="ChEBI" id="CHEBI:28938"/>
        <dbReference type="ChEBI" id="CHEBI:29991"/>
        <dbReference type="ChEBI" id="CHEBI:57540"/>
        <dbReference type="ChEBI" id="CHEBI:57945"/>
        <dbReference type="EC" id="1.4.1.21"/>
    </reaction>
</comment>
<keyword evidence="10" id="KW-1185">Reference proteome</keyword>
<dbReference type="GO" id="GO:0051287">
    <property type="term" value="F:NAD binding"/>
    <property type="evidence" value="ECO:0007669"/>
    <property type="project" value="UniProtKB-UniRule"/>
</dbReference>
<dbReference type="InterPro" id="IPR002811">
    <property type="entry name" value="Asp_DH"/>
</dbReference>
<dbReference type="NCBIfam" id="TIGR03855">
    <property type="entry name" value="NAD_NadX"/>
    <property type="match status" value="1"/>
</dbReference>
<keyword evidence="3 6" id="KW-0521">NADP</keyword>
<keyword evidence="2 6" id="KW-0662">Pyridine nucleotide biosynthesis</keyword>
<dbReference type="InterPro" id="IPR020626">
    <property type="entry name" value="Asp_DH_prok"/>
</dbReference>
<feature type="domain" description="Aspartate dehydrogenase" evidence="7">
    <location>
        <begin position="172"/>
        <end position="259"/>
    </location>
</feature>
<feature type="binding site" evidence="6">
    <location>
        <position position="194"/>
    </location>
    <ligand>
        <name>NAD(+)</name>
        <dbReference type="ChEBI" id="CHEBI:57540"/>
    </ligand>
</feature>
<dbReference type="NCBIfam" id="NF009830">
    <property type="entry name" value="PRK13304.1"/>
    <property type="match status" value="1"/>
</dbReference>
<dbReference type="AlphaFoldDB" id="A0A484F4L2"/>
<keyword evidence="5 6" id="KW-0520">NAD</keyword>
<evidence type="ECO:0000313" key="9">
    <source>
        <dbReference type="EMBL" id="TDQ67569.1"/>
    </source>
</evidence>
<feature type="active site" evidence="6">
    <location>
        <position position="224"/>
    </location>
</feature>
<dbReference type="PANTHER" id="PTHR31873:SF6">
    <property type="entry name" value="ASPARTATE DEHYDROGENASE DOMAIN-CONTAINING PROTEIN"/>
    <property type="match status" value="1"/>
</dbReference>
<dbReference type="UniPathway" id="UPA00253">
    <property type="reaction ID" value="UER00456"/>
</dbReference>
<dbReference type="GO" id="GO:0050661">
    <property type="term" value="F:NADP binding"/>
    <property type="evidence" value="ECO:0007669"/>
    <property type="project" value="UniProtKB-UniRule"/>
</dbReference>
<comment type="miscellaneous">
    <text evidence="6">The iminoaspartate product is unstable in aqueous solution and can decompose to oxaloacetate and ammonia.</text>
</comment>
<dbReference type="OrthoDB" id="15415at2157"/>
<dbReference type="GO" id="GO:0009435">
    <property type="term" value="P:NAD+ biosynthetic process"/>
    <property type="evidence" value="ECO:0007669"/>
    <property type="project" value="UniProtKB-UniRule"/>
</dbReference>
<dbReference type="InterPro" id="IPR005106">
    <property type="entry name" value="Asp/hSer_DH_NAD-bd"/>
</dbReference>
<feature type="binding site" evidence="6">
    <location>
        <position position="126"/>
    </location>
    <ligand>
        <name>NAD(+)</name>
        <dbReference type="ChEBI" id="CHEBI:57540"/>
    </ligand>
</feature>
<evidence type="ECO:0000256" key="6">
    <source>
        <dbReference type="HAMAP-Rule" id="MF_01265"/>
    </source>
</evidence>
<dbReference type="GO" id="GO:0033735">
    <property type="term" value="F:aspartate dehydrogenase [NAD(P)+] activity"/>
    <property type="evidence" value="ECO:0007669"/>
    <property type="project" value="UniProtKB-EC"/>
</dbReference>
<dbReference type="PIRSF" id="PIRSF005227">
    <property type="entry name" value="Asp_dh_NAD_syn"/>
    <property type="match status" value="1"/>
</dbReference>
<evidence type="ECO:0000259" key="7">
    <source>
        <dbReference type="Pfam" id="PF01958"/>
    </source>
</evidence>
<keyword evidence="4 6" id="KW-0560">Oxidoreductase</keyword>
<dbReference type="Proteomes" id="UP000294855">
    <property type="component" value="Unassembled WGS sequence"/>
</dbReference>
<evidence type="ECO:0000256" key="2">
    <source>
        <dbReference type="ARBA" id="ARBA00022642"/>
    </source>
</evidence>
<accession>A0A484F4L2</accession>
<dbReference type="InterPro" id="IPR022487">
    <property type="entry name" value="Asp_DH_arc"/>
</dbReference>